<feature type="transmembrane region" description="Helical" evidence="1">
    <location>
        <begin position="40"/>
        <end position="64"/>
    </location>
</feature>
<evidence type="ECO:0000313" key="4">
    <source>
        <dbReference type="Proteomes" id="UP000824334"/>
    </source>
</evidence>
<keyword evidence="1" id="KW-0812">Transmembrane</keyword>
<proteinExistence type="predicted"/>
<feature type="transmembrane region" description="Helical" evidence="1">
    <location>
        <begin position="148"/>
        <end position="167"/>
    </location>
</feature>
<evidence type="ECO:0000256" key="1">
    <source>
        <dbReference type="SAM" id="Phobius"/>
    </source>
</evidence>
<accession>A0ABX8TKC0</accession>
<gene>
    <name evidence="3" type="ORF">KWG56_13420</name>
</gene>
<evidence type="ECO:0000313" key="3">
    <source>
        <dbReference type="EMBL" id="QYC09584.1"/>
    </source>
</evidence>
<name>A0ABX8TKC0_9CAUL</name>
<protein>
    <recommendedName>
        <fullName evidence="2">DUF6644 domain-containing protein</fullName>
    </recommendedName>
</protein>
<feature type="domain" description="DUF6644" evidence="2">
    <location>
        <begin position="37"/>
        <end position="168"/>
    </location>
</feature>
<sequence length="169" mass="18190">MASLIQAGEAIPPFISVIYNSPLATHVRESEITFPLLQTFHVLGILLMVGSIAIVDLRILGVVLKERTAAEVGKSLLPVTWVGFIVMFLSGGSLFAAQSGKIYDNIFLQVKLGLLLFAALNVVIFHATTYRSIASWPVEGAPRSAKAAAVLSLVVWAAVVVTGRYIAYY</sequence>
<dbReference type="Proteomes" id="UP000824334">
    <property type="component" value="Chromosome"/>
</dbReference>
<reference evidence="3 4" key="1">
    <citation type="submission" date="2021-07" db="EMBL/GenBank/DDBJ databases">
        <title>Isolation and characterization of bacteria from a gold mining with a capacity of golden bioaccumulation.</title>
        <authorList>
            <person name="Yang X.J."/>
        </authorList>
    </citation>
    <scope>NUCLEOTIDE SEQUENCE [LARGE SCALE GENOMIC DNA]</scope>
    <source>
        <strain evidence="3 4">Au29</strain>
    </source>
</reference>
<dbReference type="Pfam" id="PF20349">
    <property type="entry name" value="DUF6644"/>
    <property type="match status" value="1"/>
</dbReference>
<feature type="transmembrane region" description="Helical" evidence="1">
    <location>
        <begin position="108"/>
        <end position="127"/>
    </location>
</feature>
<dbReference type="GeneID" id="94376280"/>
<evidence type="ECO:0000259" key="2">
    <source>
        <dbReference type="Pfam" id="PF20349"/>
    </source>
</evidence>
<dbReference type="EMBL" id="CP080034">
    <property type="protein sequence ID" value="QYC09584.1"/>
    <property type="molecule type" value="Genomic_DNA"/>
</dbReference>
<dbReference type="RefSeq" id="WP_201101207.1">
    <property type="nucleotide sequence ID" value="NZ_BAAAEE010000013.1"/>
</dbReference>
<dbReference type="InterPro" id="IPR046586">
    <property type="entry name" value="DUF6644"/>
</dbReference>
<keyword evidence="4" id="KW-1185">Reference proteome</keyword>
<organism evidence="3 4">
    <name type="scientific">Brevundimonas nasdae</name>
    <dbReference type="NCBI Taxonomy" id="172043"/>
    <lineage>
        <taxon>Bacteria</taxon>
        <taxon>Pseudomonadati</taxon>
        <taxon>Pseudomonadota</taxon>
        <taxon>Alphaproteobacteria</taxon>
        <taxon>Caulobacterales</taxon>
        <taxon>Caulobacteraceae</taxon>
        <taxon>Brevundimonas</taxon>
    </lineage>
</organism>
<keyword evidence="1" id="KW-0472">Membrane</keyword>
<feature type="transmembrane region" description="Helical" evidence="1">
    <location>
        <begin position="76"/>
        <end position="96"/>
    </location>
</feature>
<keyword evidence="1" id="KW-1133">Transmembrane helix</keyword>